<protein>
    <recommendedName>
        <fullName evidence="2">GNAT family N-acetyltransferase</fullName>
    </recommendedName>
</protein>
<dbReference type="KEGG" id="stac:ABII15_14030"/>
<evidence type="ECO:0000313" key="1">
    <source>
        <dbReference type="EMBL" id="XCJ71025.1"/>
    </source>
</evidence>
<dbReference type="AlphaFoldDB" id="A0AAU8IS48"/>
<proteinExistence type="predicted"/>
<dbReference type="EMBL" id="CP159534">
    <property type="protein sequence ID" value="XCJ71025.1"/>
    <property type="molecule type" value="Genomic_DNA"/>
</dbReference>
<evidence type="ECO:0008006" key="2">
    <source>
        <dbReference type="Google" id="ProtNLM"/>
    </source>
</evidence>
<accession>A0AAU8IS48</accession>
<dbReference type="Gene3D" id="3.40.630.30">
    <property type="match status" value="1"/>
</dbReference>
<name>A0AAU8IS48_9ACTN</name>
<dbReference type="RefSeq" id="WP_353942657.1">
    <property type="nucleotide sequence ID" value="NZ_CP159534.1"/>
</dbReference>
<gene>
    <name evidence="1" type="ORF">ABII15_14030</name>
</gene>
<sequence length="171" mass="18919">MTTPADTAPPRWSARAYDASDATDRAAALEFFTEPAFHFRIAQPDTRAAWEIDEILDDTVRLLLADGEPAGLYGVEDQGSEHGSHVQIDLCLRAGAPEHWWPAAYAAVRDALLWRRELVRVTVRIPEHDRRGLAAARAAGLTEEGTLGKVVLHDGARYGTVFFSQIWEPLS</sequence>
<organism evidence="1">
    <name type="scientific">Streptomyces tabacisoli</name>
    <dbReference type="NCBI Taxonomy" id="3156398"/>
    <lineage>
        <taxon>Bacteria</taxon>
        <taxon>Bacillati</taxon>
        <taxon>Actinomycetota</taxon>
        <taxon>Actinomycetes</taxon>
        <taxon>Kitasatosporales</taxon>
        <taxon>Streptomycetaceae</taxon>
        <taxon>Streptomyces</taxon>
    </lineage>
</organism>
<reference evidence="1" key="1">
    <citation type="submission" date="2024-06" db="EMBL/GenBank/DDBJ databases">
        <title>Streptomyces sp. strain HUAS MG91 genome sequences.</title>
        <authorList>
            <person name="Mo P."/>
        </authorList>
    </citation>
    <scope>NUCLEOTIDE SEQUENCE</scope>
    <source>
        <strain evidence="1">HUAS MG91</strain>
    </source>
</reference>